<name>B7S8H4_9HYME</name>
<evidence type="ECO:0000313" key="1">
    <source>
        <dbReference type="EMBL" id="ACE75199.1"/>
    </source>
</evidence>
<gene>
    <name evidence="1" type="ORF">GFP_L4_0170</name>
</gene>
<protein>
    <recommendedName>
        <fullName evidence="2">P94</fullName>
    </recommendedName>
</protein>
<proteinExistence type="predicted"/>
<sequence>MVNYFIYAKDFSGSTEGVEYYHTNGLKTMDQFKEHVKKIKEELSIAGEPPTESKTVYLHWGETCWEVKEDEAREAYEELDFDWMGTQPECIINYLKEKYILDKGDNIKLMYIITDGMIDKNSRDECFESNEDMHYETVVFHAFNKDLTEIDLSVATSFFKSRCVVYRNNELYDSTDISKEFDYEKVNVDNFSDEKDQLKSYIKLKYINKFQRDVNALQEIDKLKKLRDRLFEELSSKTVCSGNEKVNLETKDGNVFLREFVRTDWYKNLNAADHAGKVEIEKSISTLINYIVSDAKSYSFDALKFDEKFGKSVEEEQMVDAKFTAEQEIEFPDIILDDEKGIPVVILMQCNLMTKIILHKSRWSSKVLPASFSKFKSTMECPLFLVNDQEVSESIGYFYTLKVYKEFLANNTKIEPLTRRPFAGGLVLTDTDQFDKYNDYILSATYFDGKKVNYNIGLFYFVLWKYCESKVWMDEKVVEQFKKYALRRISKTVCKIGLSSLPLDPQDNTSLLTALWYCVELSSCIFKDDPRLFKHERLRGFHGVAGYMIEILKYFDYDLDLKTIGKRRELVSQVMTLKKIQKRRDKIYHLIEKIFKTVDGFLVSEIEKPYNLYKLNYLKLNHKEMLRDNIVEEKVHLNDYVHLLHFEGDLDASKAGEGTFEICDKTFRPFFAIDQNKSFYTEVVKNTRKVVINNDDNKDKIEVTYEAIDSLEFEKILSLYKLFIDCVKESEKYPTLLEYVEYVSKRKKFYGDLVTLFPSNVYFDVKDVYERYQKVVKNVNVSKFLKVCESHVSRTERIKAEKRVKFSSDNEIRKFISSEELRVKLKKKNT</sequence>
<evidence type="ECO:0008006" key="2">
    <source>
        <dbReference type="Google" id="ProtNLM"/>
    </source>
</evidence>
<accession>B7S8H4</accession>
<reference evidence="1" key="1">
    <citation type="submission" date="2007-06" db="EMBL/GenBank/DDBJ databases">
        <title>Bracovirus Evolution: Comparative Genomics of Multiple Viral and Proviral Genomes.</title>
        <authorList>
            <person name="Desjardins C.A."/>
            <person name="Gundersen-Rindal D.E."/>
            <person name="Hostetler J.B."/>
            <person name="Tallon L.J."/>
            <person name="Utterback T.R."/>
            <person name="Fuester R.W."/>
            <person name="Schatz M.C."/>
            <person name="Pedroni M.J."/>
            <person name="Fadrosh D.W."/>
            <person name="Haas B.J."/>
            <person name="Toms B.S."/>
            <person name="Chen D."/>
            <person name="Nene V."/>
        </authorList>
    </citation>
    <scope>NUCLEOTIDE SEQUENCE</scope>
</reference>
<dbReference type="AlphaFoldDB" id="B7S8H4"/>
<organism evidence="1">
    <name type="scientific">Glyptapanteles flavicoxis</name>
    <dbReference type="NCBI Taxonomy" id="463051"/>
    <lineage>
        <taxon>Eukaryota</taxon>
        <taxon>Metazoa</taxon>
        <taxon>Ecdysozoa</taxon>
        <taxon>Arthropoda</taxon>
        <taxon>Hexapoda</taxon>
        <taxon>Insecta</taxon>
        <taxon>Pterygota</taxon>
        <taxon>Neoptera</taxon>
        <taxon>Endopterygota</taxon>
        <taxon>Hymenoptera</taxon>
        <taxon>Apocrita</taxon>
        <taxon>Ichneumonoidea</taxon>
        <taxon>Braconidae</taxon>
        <taxon>Microgastrinae</taxon>
        <taxon>Glyptapanteles</taxon>
    </lineage>
</organism>
<dbReference type="EMBL" id="EF710646">
    <property type="protein sequence ID" value="ACE75199.1"/>
    <property type="molecule type" value="Genomic_DNA"/>
</dbReference>